<dbReference type="Pfam" id="PF09970">
    <property type="entry name" value="DUF2204"/>
    <property type="match status" value="1"/>
</dbReference>
<dbReference type="EMBL" id="MFTC01000050">
    <property type="protein sequence ID" value="OGI51137.1"/>
    <property type="molecule type" value="Genomic_DNA"/>
</dbReference>
<protein>
    <submittedName>
        <fullName evidence="1">Uncharacterized protein</fullName>
    </submittedName>
</protein>
<dbReference type="STRING" id="1817768.A3A87_03165"/>
<dbReference type="Proteomes" id="UP000179037">
    <property type="component" value="Unassembled WGS sequence"/>
</dbReference>
<proteinExistence type="predicted"/>
<sequence length="92" mass="10455">MFGALPFEEEAIARALWIEVAGVRVPLPVPEDLVIMKAVAHRPRDMGDIEAILDAHPKLDRKRIRRWVREFSSTLGMPDILKDLNAVLKKSK</sequence>
<name>A0A1F6U193_9PROT</name>
<dbReference type="InterPro" id="IPR018700">
    <property type="entry name" value="DUF2204"/>
</dbReference>
<comment type="caution">
    <text evidence="1">The sequence shown here is derived from an EMBL/GenBank/DDBJ whole genome shotgun (WGS) entry which is preliminary data.</text>
</comment>
<evidence type="ECO:0000313" key="2">
    <source>
        <dbReference type="Proteomes" id="UP000179037"/>
    </source>
</evidence>
<gene>
    <name evidence="1" type="ORF">A3A87_03165</name>
</gene>
<accession>A0A1F6U193</accession>
<organism evidence="1 2">
    <name type="scientific">Candidatus Muproteobacteria bacterium RIFCSPLOWO2_01_FULL_60_18</name>
    <dbReference type="NCBI Taxonomy" id="1817768"/>
    <lineage>
        <taxon>Bacteria</taxon>
        <taxon>Pseudomonadati</taxon>
        <taxon>Pseudomonadota</taxon>
        <taxon>Candidatus Muproteobacteria</taxon>
    </lineage>
</organism>
<dbReference type="AlphaFoldDB" id="A0A1F6U193"/>
<evidence type="ECO:0000313" key="1">
    <source>
        <dbReference type="EMBL" id="OGI51137.1"/>
    </source>
</evidence>
<reference evidence="1 2" key="1">
    <citation type="journal article" date="2016" name="Nat. Commun.">
        <title>Thousands of microbial genomes shed light on interconnected biogeochemical processes in an aquifer system.</title>
        <authorList>
            <person name="Anantharaman K."/>
            <person name="Brown C.T."/>
            <person name="Hug L.A."/>
            <person name="Sharon I."/>
            <person name="Castelle C.J."/>
            <person name="Probst A.J."/>
            <person name="Thomas B.C."/>
            <person name="Singh A."/>
            <person name="Wilkins M.J."/>
            <person name="Karaoz U."/>
            <person name="Brodie E.L."/>
            <person name="Williams K.H."/>
            <person name="Hubbard S.S."/>
            <person name="Banfield J.F."/>
        </authorList>
    </citation>
    <scope>NUCLEOTIDE SEQUENCE [LARGE SCALE GENOMIC DNA]</scope>
</reference>